<dbReference type="InterPro" id="IPR012318">
    <property type="entry name" value="HTH_CRP"/>
</dbReference>
<dbReference type="PANTHER" id="PTHR24567:SF26">
    <property type="entry name" value="REGULATORY PROTEIN YEIL"/>
    <property type="match status" value="1"/>
</dbReference>
<reference evidence="7 8" key="1">
    <citation type="submission" date="2019-05" db="EMBL/GenBank/DDBJ databases">
        <title>Georgenia *** sp. nov., and Georgenia *** sp. nov., isolated from the intestinal contents of plateau pika (Ochotona curzoniae) in the Qinghai-Tibet plateau of China.</title>
        <authorList>
            <person name="Tian Z."/>
        </authorList>
    </citation>
    <scope>NUCLEOTIDE SEQUENCE [LARGE SCALE GENOMIC DNA]</scope>
    <source>
        <strain evidence="7 8">Z443</strain>
    </source>
</reference>
<protein>
    <submittedName>
        <fullName evidence="7">Crp/Fnr family transcriptional regulator</fullName>
    </submittedName>
</protein>
<keyword evidence="2" id="KW-0238">DNA-binding</keyword>
<dbReference type="InterPro" id="IPR036388">
    <property type="entry name" value="WH-like_DNA-bd_sf"/>
</dbReference>
<dbReference type="Pfam" id="PF13545">
    <property type="entry name" value="HTH_Crp_2"/>
    <property type="match status" value="1"/>
</dbReference>
<dbReference type="GO" id="GO:0005829">
    <property type="term" value="C:cytosol"/>
    <property type="evidence" value="ECO:0007669"/>
    <property type="project" value="TreeGrafter"/>
</dbReference>
<dbReference type="Proteomes" id="UP000314616">
    <property type="component" value="Chromosome"/>
</dbReference>
<evidence type="ECO:0000256" key="1">
    <source>
        <dbReference type="ARBA" id="ARBA00023015"/>
    </source>
</evidence>
<evidence type="ECO:0000256" key="4">
    <source>
        <dbReference type="SAM" id="MobiDB-lite"/>
    </source>
</evidence>
<dbReference type="OrthoDB" id="156829at2"/>
<dbReference type="Pfam" id="PF00027">
    <property type="entry name" value="cNMP_binding"/>
    <property type="match status" value="1"/>
</dbReference>
<sequence>MVERETEAFVGSDQAGTTAHAAVRGARETAEAPAVRPARRHIPLRSTCAQPHACPRPVRMQVLGQVGYFAGLSETELDDIDRRMVSLSWGEGDPLYRAGEPADHLYVLAAGRVKVSQPTADGTTVITDLLTPGDLFGTLSTLGEPTYPETAEALTTSCALRIDPAAFRSVLTEHPQVALRVLDDVAARLARARSAVGDRMSGSVSQRVAATLLRLADKLGQERAGDGGTLLQLPLSRADLAGMTASTPESVSRVMSRLRKDGVIDSGRRWTAILDRERLARVAAGE</sequence>
<feature type="region of interest" description="Disordered" evidence="4">
    <location>
        <begin position="1"/>
        <end position="38"/>
    </location>
</feature>
<evidence type="ECO:0000256" key="3">
    <source>
        <dbReference type="ARBA" id="ARBA00023163"/>
    </source>
</evidence>
<dbReference type="SMART" id="SM00419">
    <property type="entry name" value="HTH_CRP"/>
    <property type="match status" value="1"/>
</dbReference>
<keyword evidence="1" id="KW-0805">Transcription regulation</keyword>
<evidence type="ECO:0000259" key="5">
    <source>
        <dbReference type="PROSITE" id="PS50042"/>
    </source>
</evidence>
<dbReference type="EMBL" id="CP040915">
    <property type="protein sequence ID" value="QDC23616.1"/>
    <property type="molecule type" value="Genomic_DNA"/>
</dbReference>
<evidence type="ECO:0000256" key="2">
    <source>
        <dbReference type="ARBA" id="ARBA00023125"/>
    </source>
</evidence>
<dbReference type="Gene3D" id="1.10.10.10">
    <property type="entry name" value="Winged helix-like DNA-binding domain superfamily/Winged helix DNA-binding domain"/>
    <property type="match status" value="1"/>
</dbReference>
<dbReference type="SMART" id="SM00100">
    <property type="entry name" value="cNMP"/>
    <property type="match status" value="1"/>
</dbReference>
<dbReference type="SUPFAM" id="SSF51206">
    <property type="entry name" value="cAMP-binding domain-like"/>
    <property type="match status" value="1"/>
</dbReference>
<dbReference type="KEGG" id="gyu:FE374_02315"/>
<dbReference type="InterPro" id="IPR036390">
    <property type="entry name" value="WH_DNA-bd_sf"/>
</dbReference>
<dbReference type="CDD" id="cd00038">
    <property type="entry name" value="CAP_ED"/>
    <property type="match status" value="1"/>
</dbReference>
<dbReference type="GO" id="GO:0003700">
    <property type="term" value="F:DNA-binding transcription factor activity"/>
    <property type="evidence" value="ECO:0007669"/>
    <property type="project" value="TreeGrafter"/>
</dbReference>
<dbReference type="AlphaFoldDB" id="A0A5B8C6R8"/>
<evidence type="ECO:0000313" key="7">
    <source>
        <dbReference type="EMBL" id="QDC23616.1"/>
    </source>
</evidence>
<dbReference type="SUPFAM" id="SSF46785">
    <property type="entry name" value="Winged helix' DNA-binding domain"/>
    <property type="match status" value="1"/>
</dbReference>
<proteinExistence type="predicted"/>
<dbReference type="PROSITE" id="PS50042">
    <property type="entry name" value="CNMP_BINDING_3"/>
    <property type="match status" value="1"/>
</dbReference>
<dbReference type="PANTHER" id="PTHR24567">
    <property type="entry name" value="CRP FAMILY TRANSCRIPTIONAL REGULATORY PROTEIN"/>
    <property type="match status" value="1"/>
</dbReference>
<name>A0A5B8C6R8_9MICO</name>
<evidence type="ECO:0000313" key="8">
    <source>
        <dbReference type="Proteomes" id="UP000314616"/>
    </source>
</evidence>
<dbReference type="Gene3D" id="2.60.120.10">
    <property type="entry name" value="Jelly Rolls"/>
    <property type="match status" value="1"/>
</dbReference>
<organism evidence="7 8">
    <name type="scientific">Georgenia yuyongxinii</name>
    <dbReference type="NCBI Taxonomy" id="2589797"/>
    <lineage>
        <taxon>Bacteria</taxon>
        <taxon>Bacillati</taxon>
        <taxon>Actinomycetota</taxon>
        <taxon>Actinomycetes</taxon>
        <taxon>Micrococcales</taxon>
        <taxon>Bogoriellaceae</taxon>
        <taxon>Georgenia</taxon>
    </lineage>
</organism>
<dbReference type="InterPro" id="IPR050397">
    <property type="entry name" value="Env_Response_Regulators"/>
</dbReference>
<feature type="domain" description="HTH crp-type" evidence="6">
    <location>
        <begin position="202"/>
        <end position="277"/>
    </location>
</feature>
<gene>
    <name evidence="7" type="ORF">FE374_02315</name>
</gene>
<feature type="domain" description="Cyclic nucleotide-binding" evidence="5">
    <location>
        <begin position="68"/>
        <end position="188"/>
    </location>
</feature>
<evidence type="ECO:0000259" key="6">
    <source>
        <dbReference type="PROSITE" id="PS51063"/>
    </source>
</evidence>
<dbReference type="PROSITE" id="PS51063">
    <property type="entry name" value="HTH_CRP_2"/>
    <property type="match status" value="1"/>
</dbReference>
<dbReference type="InterPro" id="IPR014710">
    <property type="entry name" value="RmlC-like_jellyroll"/>
</dbReference>
<dbReference type="PRINTS" id="PR00034">
    <property type="entry name" value="HTHCRP"/>
</dbReference>
<dbReference type="CDD" id="cd00092">
    <property type="entry name" value="HTH_CRP"/>
    <property type="match status" value="1"/>
</dbReference>
<keyword evidence="3" id="KW-0804">Transcription</keyword>
<accession>A0A5B8C6R8</accession>
<dbReference type="InterPro" id="IPR018490">
    <property type="entry name" value="cNMP-bd_dom_sf"/>
</dbReference>
<dbReference type="InterPro" id="IPR000595">
    <property type="entry name" value="cNMP-bd_dom"/>
</dbReference>
<dbReference type="GO" id="GO:0003677">
    <property type="term" value="F:DNA binding"/>
    <property type="evidence" value="ECO:0007669"/>
    <property type="project" value="UniProtKB-KW"/>
</dbReference>